<evidence type="ECO:0000313" key="8">
    <source>
        <dbReference type="EMBL" id="EYU18625.1"/>
    </source>
</evidence>
<reference evidence="8 9" key="1">
    <citation type="journal article" date="2013" name="Proc. Natl. Acad. Sci. U.S.A.">
        <title>Fine-scale variation in meiotic recombination in Mimulus inferred from population shotgun sequencing.</title>
        <authorList>
            <person name="Hellsten U."/>
            <person name="Wright K.M."/>
            <person name="Jenkins J."/>
            <person name="Shu S."/>
            <person name="Yuan Y."/>
            <person name="Wessler S.R."/>
            <person name="Schmutz J."/>
            <person name="Willis J.H."/>
            <person name="Rokhsar D.S."/>
        </authorList>
    </citation>
    <scope>NUCLEOTIDE SEQUENCE [LARGE SCALE GENOMIC DNA]</scope>
    <source>
        <strain evidence="9">cv. DUN x IM62</strain>
    </source>
</reference>
<dbReference type="GO" id="GO:0008017">
    <property type="term" value="F:microtubule binding"/>
    <property type="evidence" value="ECO:0007669"/>
    <property type="project" value="InterPro"/>
</dbReference>
<dbReference type="Pfam" id="PF07058">
    <property type="entry name" value="MAP70"/>
    <property type="match status" value="1"/>
</dbReference>
<accession>A0A022PWL0</accession>
<dbReference type="GO" id="GO:0007010">
    <property type="term" value="P:cytoskeleton organization"/>
    <property type="evidence" value="ECO:0007669"/>
    <property type="project" value="InterPro"/>
</dbReference>
<name>A0A022PWL0_ERYGU</name>
<dbReference type="InterPro" id="IPR009768">
    <property type="entry name" value="MAP70"/>
</dbReference>
<comment type="similarity">
    <text evidence="2">Belongs to the MAP70 family.</text>
</comment>
<proteinExistence type="inferred from homology"/>
<evidence type="ECO:0000313" key="9">
    <source>
        <dbReference type="Proteomes" id="UP000030748"/>
    </source>
</evidence>
<keyword evidence="3" id="KW-0963">Cytoplasm</keyword>
<keyword evidence="6" id="KW-0206">Cytoskeleton</keyword>
<dbReference type="AlphaFoldDB" id="A0A022PWL0"/>
<keyword evidence="5" id="KW-0175">Coiled coil</keyword>
<keyword evidence="9" id="KW-1185">Reference proteome</keyword>
<dbReference type="Proteomes" id="UP000030748">
    <property type="component" value="Unassembled WGS sequence"/>
</dbReference>
<evidence type="ECO:0000256" key="7">
    <source>
        <dbReference type="SAM" id="MobiDB-lite"/>
    </source>
</evidence>
<keyword evidence="4" id="KW-0493">Microtubule</keyword>
<evidence type="ECO:0000256" key="1">
    <source>
        <dbReference type="ARBA" id="ARBA00004245"/>
    </source>
</evidence>
<evidence type="ECO:0000256" key="2">
    <source>
        <dbReference type="ARBA" id="ARBA00008825"/>
    </source>
</evidence>
<protein>
    <submittedName>
        <fullName evidence="8">Uncharacterized protein</fullName>
    </submittedName>
</protein>
<dbReference type="STRING" id="4155.A0A022PWL0"/>
<evidence type="ECO:0000256" key="4">
    <source>
        <dbReference type="ARBA" id="ARBA00022701"/>
    </source>
</evidence>
<dbReference type="GO" id="GO:0005874">
    <property type="term" value="C:microtubule"/>
    <property type="evidence" value="ECO:0007669"/>
    <property type="project" value="UniProtKB-KW"/>
</dbReference>
<sequence>MGSYYNGEAEPQKLTSSASFKARKKPAAAVSRNGSDVDDFMTLLHGSDPVRVELTRLENEVRVTFECWPAA</sequence>
<gene>
    <name evidence="8" type="ORF">MIMGU_mgv1a017496mg</name>
</gene>
<dbReference type="EMBL" id="KI632325">
    <property type="protein sequence ID" value="EYU18625.1"/>
    <property type="molecule type" value="Genomic_DNA"/>
</dbReference>
<evidence type="ECO:0000256" key="5">
    <source>
        <dbReference type="ARBA" id="ARBA00023054"/>
    </source>
</evidence>
<evidence type="ECO:0000256" key="3">
    <source>
        <dbReference type="ARBA" id="ARBA00022490"/>
    </source>
</evidence>
<comment type="subcellular location">
    <subcellularLocation>
        <location evidence="1">Cytoplasm</location>
        <location evidence="1">Cytoskeleton</location>
    </subcellularLocation>
</comment>
<organism evidence="8 9">
    <name type="scientific">Erythranthe guttata</name>
    <name type="common">Yellow monkey flower</name>
    <name type="synonym">Mimulus guttatus</name>
    <dbReference type="NCBI Taxonomy" id="4155"/>
    <lineage>
        <taxon>Eukaryota</taxon>
        <taxon>Viridiplantae</taxon>
        <taxon>Streptophyta</taxon>
        <taxon>Embryophyta</taxon>
        <taxon>Tracheophyta</taxon>
        <taxon>Spermatophyta</taxon>
        <taxon>Magnoliopsida</taxon>
        <taxon>eudicotyledons</taxon>
        <taxon>Gunneridae</taxon>
        <taxon>Pentapetalae</taxon>
        <taxon>asterids</taxon>
        <taxon>lamiids</taxon>
        <taxon>Lamiales</taxon>
        <taxon>Phrymaceae</taxon>
        <taxon>Erythranthe</taxon>
    </lineage>
</organism>
<evidence type="ECO:0000256" key="6">
    <source>
        <dbReference type="ARBA" id="ARBA00023212"/>
    </source>
</evidence>
<feature type="region of interest" description="Disordered" evidence="7">
    <location>
        <begin position="1"/>
        <end position="33"/>
    </location>
</feature>